<dbReference type="Proteomes" id="UP000824469">
    <property type="component" value="Unassembled WGS sequence"/>
</dbReference>
<dbReference type="PANTHER" id="PTHR47661">
    <property type="entry name" value="PHOSPHOGLUCAN PHOSPHATASE LSF1, CHLOROPLASTIC"/>
    <property type="match status" value="1"/>
</dbReference>
<dbReference type="AlphaFoldDB" id="A0AA38LAY6"/>
<dbReference type="EMBL" id="JAHRHJ020000004">
    <property type="protein sequence ID" value="KAH9318544.1"/>
    <property type="molecule type" value="Genomic_DNA"/>
</dbReference>
<organism evidence="1 2">
    <name type="scientific">Taxus chinensis</name>
    <name type="common">Chinese yew</name>
    <name type="synonym">Taxus wallichiana var. chinensis</name>
    <dbReference type="NCBI Taxonomy" id="29808"/>
    <lineage>
        <taxon>Eukaryota</taxon>
        <taxon>Viridiplantae</taxon>
        <taxon>Streptophyta</taxon>
        <taxon>Embryophyta</taxon>
        <taxon>Tracheophyta</taxon>
        <taxon>Spermatophyta</taxon>
        <taxon>Pinopsida</taxon>
        <taxon>Pinidae</taxon>
        <taxon>Conifers II</taxon>
        <taxon>Cupressales</taxon>
        <taxon>Taxaceae</taxon>
        <taxon>Taxus</taxon>
    </lineage>
</organism>
<comment type="caution">
    <text evidence="1">The sequence shown here is derived from an EMBL/GenBank/DDBJ whole genome shotgun (WGS) entry which is preliminary data.</text>
</comment>
<evidence type="ECO:0008006" key="3">
    <source>
        <dbReference type="Google" id="ProtNLM"/>
    </source>
</evidence>
<name>A0AA38LAY6_TAXCH</name>
<reference evidence="1 2" key="1">
    <citation type="journal article" date="2021" name="Nat. Plants">
        <title>The Taxus genome provides insights into paclitaxel biosynthesis.</title>
        <authorList>
            <person name="Xiong X."/>
            <person name="Gou J."/>
            <person name="Liao Q."/>
            <person name="Li Y."/>
            <person name="Zhou Q."/>
            <person name="Bi G."/>
            <person name="Li C."/>
            <person name="Du R."/>
            <person name="Wang X."/>
            <person name="Sun T."/>
            <person name="Guo L."/>
            <person name="Liang H."/>
            <person name="Lu P."/>
            <person name="Wu Y."/>
            <person name="Zhang Z."/>
            <person name="Ro D.K."/>
            <person name="Shang Y."/>
            <person name="Huang S."/>
            <person name="Yan J."/>
        </authorList>
    </citation>
    <scope>NUCLEOTIDE SEQUENCE [LARGE SCALE GENOMIC DNA]</scope>
    <source>
        <strain evidence="1">Ta-2019</strain>
    </source>
</reference>
<protein>
    <recommendedName>
        <fullName evidence="3">PDZ domain-containing protein</fullName>
    </recommendedName>
</protein>
<evidence type="ECO:0000313" key="1">
    <source>
        <dbReference type="EMBL" id="KAH9318544.1"/>
    </source>
</evidence>
<feature type="non-terminal residue" evidence="1">
    <location>
        <position position="1"/>
    </location>
</feature>
<evidence type="ECO:0000313" key="2">
    <source>
        <dbReference type="Proteomes" id="UP000824469"/>
    </source>
</evidence>
<gene>
    <name evidence="1" type="ORF">KI387_020313</name>
</gene>
<proteinExistence type="predicted"/>
<dbReference type="InterPro" id="IPR036034">
    <property type="entry name" value="PDZ_sf"/>
</dbReference>
<sequence>MLSAARASMLSQLHRNSGHGFDSPRQILFISARPNSKLFIAIKNERLHSIRRIGFHATSSETDIITSSEDEGWKPEAGGNKAEEEYEVELDKPYGLRFYKGSDGGTYIDAIAPGCSAAKTEMFSVGDKVISTSAVFGTEIWPAAEYGRTMYTIRQRVGPLYMKMQKRY</sequence>
<accession>A0AA38LAY6</accession>
<dbReference type="PANTHER" id="PTHR47661:SF3">
    <property type="entry name" value="PROTEIN CONTAINING PDZ DOMAIN, A K-BOX DOMAIN, AND A TPR REGION"/>
    <property type="match status" value="1"/>
</dbReference>
<keyword evidence="2" id="KW-1185">Reference proteome</keyword>
<dbReference type="SUPFAM" id="SSF50156">
    <property type="entry name" value="PDZ domain-like"/>
    <property type="match status" value="1"/>
</dbReference>